<sequence length="95" mass="10000">MGESNVSSDQPRPSGRLESIDRPGPSKQPGTSASGSGFTHEAPPAGPTGADEGNMMSELAENYKYGNKASREIKRLREQASILAAEKLSAEESHA</sequence>
<accession>A0AA39UGN0</accession>
<feature type="compositionally biased region" description="Polar residues" evidence="2">
    <location>
        <begin position="28"/>
        <end position="37"/>
    </location>
</feature>
<evidence type="ECO:0000313" key="4">
    <source>
        <dbReference type="Proteomes" id="UP001168877"/>
    </source>
</evidence>
<comment type="caution">
    <text evidence="3">The sequence shown here is derived from an EMBL/GenBank/DDBJ whole genome shotgun (WGS) entry which is preliminary data.</text>
</comment>
<organism evidence="3 4">
    <name type="scientific">Acer saccharum</name>
    <name type="common">Sugar maple</name>
    <dbReference type="NCBI Taxonomy" id="4024"/>
    <lineage>
        <taxon>Eukaryota</taxon>
        <taxon>Viridiplantae</taxon>
        <taxon>Streptophyta</taxon>
        <taxon>Embryophyta</taxon>
        <taxon>Tracheophyta</taxon>
        <taxon>Spermatophyta</taxon>
        <taxon>Magnoliopsida</taxon>
        <taxon>eudicotyledons</taxon>
        <taxon>Gunneridae</taxon>
        <taxon>Pentapetalae</taxon>
        <taxon>rosids</taxon>
        <taxon>malvids</taxon>
        <taxon>Sapindales</taxon>
        <taxon>Sapindaceae</taxon>
        <taxon>Hippocastanoideae</taxon>
        <taxon>Acereae</taxon>
        <taxon>Acer</taxon>
    </lineage>
</organism>
<feature type="compositionally biased region" description="Polar residues" evidence="2">
    <location>
        <begin position="1"/>
        <end position="11"/>
    </location>
</feature>
<dbReference type="Proteomes" id="UP001168877">
    <property type="component" value="Unassembled WGS sequence"/>
</dbReference>
<reference evidence="3" key="1">
    <citation type="journal article" date="2022" name="Plant J.">
        <title>Strategies of tolerance reflected in two North American maple genomes.</title>
        <authorList>
            <person name="McEvoy S.L."/>
            <person name="Sezen U.U."/>
            <person name="Trouern-Trend A."/>
            <person name="McMahon S.M."/>
            <person name="Schaberg P.G."/>
            <person name="Yang J."/>
            <person name="Wegrzyn J.L."/>
            <person name="Swenson N.G."/>
        </authorList>
    </citation>
    <scope>NUCLEOTIDE SEQUENCE</scope>
    <source>
        <strain evidence="3">NS2018</strain>
    </source>
</reference>
<dbReference type="AlphaFoldDB" id="A0AA39UGN0"/>
<keyword evidence="1" id="KW-0175">Coiled coil</keyword>
<protein>
    <submittedName>
        <fullName evidence="3">Uncharacterized protein</fullName>
    </submittedName>
</protein>
<evidence type="ECO:0000256" key="2">
    <source>
        <dbReference type="SAM" id="MobiDB-lite"/>
    </source>
</evidence>
<dbReference type="EMBL" id="JAUESC010000388">
    <property type="protein sequence ID" value="KAK0570804.1"/>
    <property type="molecule type" value="Genomic_DNA"/>
</dbReference>
<proteinExistence type="predicted"/>
<keyword evidence="4" id="KW-1185">Reference proteome</keyword>
<name>A0AA39UGN0_ACESA</name>
<reference evidence="3" key="2">
    <citation type="submission" date="2023-06" db="EMBL/GenBank/DDBJ databases">
        <authorList>
            <person name="Swenson N.G."/>
            <person name="Wegrzyn J.L."/>
            <person name="Mcevoy S.L."/>
        </authorList>
    </citation>
    <scope>NUCLEOTIDE SEQUENCE</scope>
    <source>
        <strain evidence="3">NS2018</strain>
        <tissue evidence="3">Leaf</tissue>
    </source>
</reference>
<feature type="coiled-coil region" evidence="1">
    <location>
        <begin position="66"/>
        <end position="93"/>
    </location>
</feature>
<evidence type="ECO:0000256" key="1">
    <source>
        <dbReference type="SAM" id="Coils"/>
    </source>
</evidence>
<gene>
    <name evidence="3" type="ORF">LWI29_006752</name>
</gene>
<evidence type="ECO:0000313" key="3">
    <source>
        <dbReference type="EMBL" id="KAK0570804.1"/>
    </source>
</evidence>
<feature type="region of interest" description="Disordered" evidence="2">
    <location>
        <begin position="1"/>
        <end position="57"/>
    </location>
</feature>